<dbReference type="EMBL" id="LT629695">
    <property type="protein sequence ID" value="SDH88880.1"/>
    <property type="molecule type" value="Genomic_DNA"/>
</dbReference>
<protein>
    <recommendedName>
        <fullName evidence="3">DinB superfamily protein</fullName>
    </recommendedName>
</protein>
<reference evidence="2" key="1">
    <citation type="submission" date="2016-10" db="EMBL/GenBank/DDBJ databases">
        <authorList>
            <person name="Varghese N."/>
            <person name="Submissions S."/>
        </authorList>
    </citation>
    <scope>NUCLEOTIDE SEQUENCE [LARGE SCALE GENOMIC DNA]</scope>
    <source>
        <strain evidence="2">DSM 22002</strain>
    </source>
</reference>
<evidence type="ECO:0000313" key="2">
    <source>
        <dbReference type="Proteomes" id="UP000198822"/>
    </source>
</evidence>
<organism evidence="1 2">
    <name type="scientific">Agrococcus jejuensis</name>
    <dbReference type="NCBI Taxonomy" id="399736"/>
    <lineage>
        <taxon>Bacteria</taxon>
        <taxon>Bacillati</taxon>
        <taxon>Actinomycetota</taxon>
        <taxon>Actinomycetes</taxon>
        <taxon>Micrococcales</taxon>
        <taxon>Microbacteriaceae</taxon>
        <taxon>Agrococcus</taxon>
    </lineage>
</organism>
<keyword evidence="2" id="KW-1185">Reference proteome</keyword>
<dbReference type="AlphaFoldDB" id="A0A1G8G3M1"/>
<dbReference type="RefSeq" id="WP_172802336.1">
    <property type="nucleotide sequence ID" value="NZ_LT629695.1"/>
</dbReference>
<name>A0A1G8G3M1_9MICO</name>
<evidence type="ECO:0008006" key="3">
    <source>
        <dbReference type="Google" id="ProtNLM"/>
    </source>
</evidence>
<evidence type="ECO:0000313" key="1">
    <source>
        <dbReference type="EMBL" id="SDH88880.1"/>
    </source>
</evidence>
<dbReference type="Proteomes" id="UP000198822">
    <property type="component" value="Chromosome I"/>
</dbReference>
<dbReference type="Pfam" id="PF04978">
    <property type="entry name" value="MST"/>
    <property type="match status" value="1"/>
</dbReference>
<dbReference type="Gene3D" id="1.20.120.450">
    <property type="entry name" value="dinb family like domain"/>
    <property type="match status" value="1"/>
</dbReference>
<sequence length="192" mass="21636">MDDEKATLHRYLRTHREAMLWKLEGVSERDARMPRTATGSNLLGIVKHTASVEAEYLGLVFDRPWPEPMPWMDGGPNEDMWATPDETIDVVVDRWRRIHAHADATIDALPLDAVGRVPWWGDDGMDVTLHRILVHLTCEMARHAGHMDILREEIDGAAGFRVDAPNLPGEGADWWTGYVARLREVAEAAPAD</sequence>
<accession>A0A1G8G3M1</accession>
<proteinExistence type="predicted"/>
<dbReference type="SUPFAM" id="SSF109854">
    <property type="entry name" value="DinB/YfiT-like putative metalloenzymes"/>
    <property type="match status" value="1"/>
</dbReference>
<dbReference type="InterPro" id="IPR007061">
    <property type="entry name" value="MST-like"/>
</dbReference>
<gene>
    <name evidence="1" type="ORF">SAMN04489720_2740</name>
</gene>
<dbReference type="InterPro" id="IPR034660">
    <property type="entry name" value="DinB/YfiT-like"/>
</dbReference>
<dbReference type="STRING" id="399736.SAMN04489720_2740"/>